<dbReference type="GO" id="GO:0005975">
    <property type="term" value="P:carbohydrate metabolic process"/>
    <property type="evidence" value="ECO:0007669"/>
    <property type="project" value="InterPro"/>
</dbReference>
<feature type="signal peptide" evidence="2">
    <location>
        <begin position="1"/>
        <end position="19"/>
    </location>
</feature>
<dbReference type="PROSITE" id="PS51762">
    <property type="entry name" value="GH16_2"/>
    <property type="match status" value="1"/>
</dbReference>
<dbReference type="Pfam" id="PF00722">
    <property type="entry name" value="Glyco_hydro_16"/>
    <property type="match status" value="1"/>
</dbReference>
<dbReference type="Proteomes" id="UP000728032">
    <property type="component" value="Unassembled WGS sequence"/>
</dbReference>
<dbReference type="InterPro" id="IPR013320">
    <property type="entry name" value="ConA-like_dom_sf"/>
</dbReference>
<dbReference type="EMBL" id="CAJPVJ010022099">
    <property type="protein sequence ID" value="CAG2178139.1"/>
    <property type="molecule type" value="Genomic_DNA"/>
</dbReference>
<evidence type="ECO:0000313" key="5">
    <source>
        <dbReference type="Proteomes" id="UP000728032"/>
    </source>
</evidence>
<name>A0A7R9QWG5_9ACAR</name>
<dbReference type="PANTHER" id="PTHR10963:SF55">
    <property type="entry name" value="GLYCOSIDE HYDROLASE FAMILY 16 PROTEIN"/>
    <property type="match status" value="1"/>
</dbReference>
<dbReference type="AlphaFoldDB" id="A0A7R9QWG5"/>
<dbReference type="EMBL" id="OC936924">
    <property type="protein sequence ID" value="CAD7661003.1"/>
    <property type="molecule type" value="Genomic_DNA"/>
</dbReference>
<dbReference type="GO" id="GO:0004553">
    <property type="term" value="F:hydrolase activity, hydrolyzing O-glycosyl compounds"/>
    <property type="evidence" value="ECO:0007669"/>
    <property type="project" value="InterPro"/>
</dbReference>
<evidence type="ECO:0000313" key="4">
    <source>
        <dbReference type="EMBL" id="CAD7661003.1"/>
    </source>
</evidence>
<dbReference type="OrthoDB" id="4781at2759"/>
<keyword evidence="2" id="KW-0732">Signal</keyword>
<accession>A0A7R9QWG5</accession>
<reference evidence="4" key="1">
    <citation type="submission" date="2020-11" db="EMBL/GenBank/DDBJ databases">
        <authorList>
            <person name="Tran Van P."/>
        </authorList>
    </citation>
    <scope>NUCLEOTIDE SEQUENCE</scope>
</reference>
<dbReference type="CDD" id="cd08023">
    <property type="entry name" value="GH16_laminarinase_like"/>
    <property type="match status" value="1"/>
</dbReference>
<dbReference type="Gene3D" id="2.60.120.200">
    <property type="match status" value="1"/>
</dbReference>
<feature type="chain" id="PRO_5035593455" description="GH16 domain-containing protein" evidence="2">
    <location>
        <begin position="20"/>
        <end position="230"/>
    </location>
</feature>
<sequence>MFSYILLLTFMLAIHPGSGEWQLVWEDNFDGDSLDPDKWSYETGAEPNWGNHELQYYTEGKTQNVRVEGGHLVIEAHPQNVDKSHFTSGRLDSTETWTYGRFVISARLPKGKHLWPAIWMMPKEDTYGDWPASGEIDIMESRGQKSDTVEATVHYGGPYPNNSFSGSPETKFSDFSTAFHAFAFEWDVNEMRWYVDDKEYFKANVHRDLWSHKGKNPYTKIGQPFDKPFY</sequence>
<evidence type="ECO:0000256" key="2">
    <source>
        <dbReference type="SAM" id="SignalP"/>
    </source>
</evidence>
<protein>
    <recommendedName>
        <fullName evidence="3">GH16 domain-containing protein</fullName>
    </recommendedName>
</protein>
<dbReference type="SUPFAM" id="SSF49899">
    <property type="entry name" value="Concanavalin A-like lectins/glucanases"/>
    <property type="match status" value="1"/>
</dbReference>
<organism evidence="4">
    <name type="scientific">Oppiella nova</name>
    <dbReference type="NCBI Taxonomy" id="334625"/>
    <lineage>
        <taxon>Eukaryota</taxon>
        <taxon>Metazoa</taxon>
        <taxon>Ecdysozoa</taxon>
        <taxon>Arthropoda</taxon>
        <taxon>Chelicerata</taxon>
        <taxon>Arachnida</taxon>
        <taxon>Acari</taxon>
        <taxon>Acariformes</taxon>
        <taxon>Sarcoptiformes</taxon>
        <taxon>Oribatida</taxon>
        <taxon>Brachypylina</taxon>
        <taxon>Oppioidea</taxon>
        <taxon>Oppiidae</taxon>
        <taxon>Oppiella</taxon>
    </lineage>
</organism>
<dbReference type="InterPro" id="IPR000757">
    <property type="entry name" value="Beta-glucanase-like"/>
</dbReference>
<feature type="non-terminal residue" evidence="4">
    <location>
        <position position="230"/>
    </location>
</feature>
<dbReference type="InterPro" id="IPR050546">
    <property type="entry name" value="Glycosyl_Hydrlase_16"/>
</dbReference>
<evidence type="ECO:0000256" key="1">
    <source>
        <dbReference type="ARBA" id="ARBA00006865"/>
    </source>
</evidence>
<dbReference type="PANTHER" id="PTHR10963">
    <property type="entry name" value="GLYCOSYL HYDROLASE-RELATED"/>
    <property type="match status" value="1"/>
</dbReference>
<feature type="domain" description="GH16" evidence="3">
    <location>
        <begin position="27"/>
        <end position="230"/>
    </location>
</feature>
<comment type="similarity">
    <text evidence="1">Belongs to the glycosyl hydrolase 16 family.</text>
</comment>
<proteinExistence type="inferred from homology"/>
<keyword evidence="5" id="KW-1185">Reference proteome</keyword>
<evidence type="ECO:0000259" key="3">
    <source>
        <dbReference type="PROSITE" id="PS51762"/>
    </source>
</evidence>
<gene>
    <name evidence="4" type="ORF">ONB1V03_LOCUS17565</name>
</gene>